<dbReference type="Pfam" id="PF13493">
    <property type="entry name" value="DUF4118"/>
    <property type="match status" value="1"/>
</dbReference>
<evidence type="ECO:0000256" key="7">
    <source>
        <dbReference type="ARBA" id="ARBA00022840"/>
    </source>
</evidence>
<evidence type="ECO:0000256" key="8">
    <source>
        <dbReference type="ARBA" id="ARBA00022989"/>
    </source>
</evidence>
<evidence type="ECO:0000256" key="9">
    <source>
        <dbReference type="ARBA" id="ARBA00023012"/>
    </source>
</evidence>
<keyword evidence="9" id="KW-0902">Two-component regulatory system</keyword>
<evidence type="ECO:0000256" key="2">
    <source>
        <dbReference type="ARBA" id="ARBA00022553"/>
    </source>
</evidence>
<evidence type="ECO:0000313" key="13">
    <source>
        <dbReference type="EMBL" id="MCH6166422.1"/>
    </source>
</evidence>
<sequence>MAPLVACAALSPLRDNFANTNIALVLVLLIVAGAATGIRAAGLVAALSSAAWFDFFFTEPYNHFSIVDRADIETAALLMLVGGAVTEIALWGRRQQARASSEQGYLDGVLSTSAAVGAGRSSTDSLLDHVCEQIVGVLGIDRCRFDPGNDAILATLDNDGTMTYNGRPFDVGRLGLPTDSEIALVVQSGGVVHGRFLLTAATRIVRPTLEQLRVAIALANQVGAALATSDEHPPRIDPSR</sequence>
<gene>
    <name evidence="13" type="ORF">MMF94_12070</name>
</gene>
<dbReference type="Proteomes" id="UP001299970">
    <property type="component" value="Unassembled WGS sequence"/>
</dbReference>
<comment type="subcellular location">
    <subcellularLocation>
        <location evidence="1">Membrane</location>
        <topology evidence="1">Multi-pass membrane protein</topology>
    </subcellularLocation>
</comment>
<keyword evidence="7" id="KW-0067">ATP-binding</keyword>
<evidence type="ECO:0000256" key="6">
    <source>
        <dbReference type="ARBA" id="ARBA00022777"/>
    </source>
</evidence>
<feature type="transmembrane region" description="Helical" evidence="11">
    <location>
        <begin position="74"/>
        <end position="92"/>
    </location>
</feature>
<protein>
    <submittedName>
        <fullName evidence="13">DUF4118 domain-containing protein</fullName>
    </submittedName>
</protein>
<keyword evidence="6" id="KW-0418">Kinase</keyword>
<keyword evidence="14" id="KW-1185">Reference proteome</keyword>
<proteinExistence type="predicted"/>
<evidence type="ECO:0000313" key="14">
    <source>
        <dbReference type="Proteomes" id="UP001299970"/>
    </source>
</evidence>
<keyword evidence="2" id="KW-0597">Phosphoprotein</keyword>
<dbReference type="EMBL" id="JAKXMK010000009">
    <property type="protein sequence ID" value="MCH6166422.1"/>
    <property type="molecule type" value="Genomic_DNA"/>
</dbReference>
<evidence type="ECO:0000256" key="5">
    <source>
        <dbReference type="ARBA" id="ARBA00022741"/>
    </source>
</evidence>
<accession>A0ABS9TD10</accession>
<keyword evidence="8 11" id="KW-1133">Transmembrane helix</keyword>
<evidence type="ECO:0000256" key="11">
    <source>
        <dbReference type="SAM" id="Phobius"/>
    </source>
</evidence>
<evidence type="ECO:0000256" key="4">
    <source>
        <dbReference type="ARBA" id="ARBA00022692"/>
    </source>
</evidence>
<evidence type="ECO:0000259" key="12">
    <source>
        <dbReference type="Pfam" id="PF13493"/>
    </source>
</evidence>
<feature type="domain" description="Sensor protein KdpD transmembrane" evidence="12">
    <location>
        <begin position="2"/>
        <end position="100"/>
    </location>
</feature>
<evidence type="ECO:0000256" key="3">
    <source>
        <dbReference type="ARBA" id="ARBA00022679"/>
    </source>
</evidence>
<evidence type="ECO:0000256" key="1">
    <source>
        <dbReference type="ARBA" id="ARBA00004141"/>
    </source>
</evidence>
<dbReference type="RefSeq" id="WP_241036452.1">
    <property type="nucleotide sequence ID" value="NZ_BAAAJF010000002.1"/>
</dbReference>
<evidence type="ECO:0000256" key="10">
    <source>
        <dbReference type="ARBA" id="ARBA00023136"/>
    </source>
</evidence>
<dbReference type="InterPro" id="IPR025201">
    <property type="entry name" value="KdpD_TM"/>
</dbReference>
<keyword evidence="10 11" id="KW-0472">Membrane</keyword>
<comment type="caution">
    <text evidence="13">The sequence shown here is derived from an EMBL/GenBank/DDBJ whole genome shotgun (WGS) entry which is preliminary data.</text>
</comment>
<organism evidence="13 14">
    <name type="scientific">Pseudonocardia alaniniphila</name>
    <dbReference type="NCBI Taxonomy" id="75291"/>
    <lineage>
        <taxon>Bacteria</taxon>
        <taxon>Bacillati</taxon>
        <taxon>Actinomycetota</taxon>
        <taxon>Actinomycetes</taxon>
        <taxon>Pseudonocardiales</taxon>
        <taxon>Pseudonocardiaceae</taxon>
        <taxon>Pseudonocardia</taxon>
    </lineage>
</organism>
<reference evidence="13 14" key="1">
    <citation type="submission" date="2022-03" db="EMBL/GenBank/DDBJ databases">
        <title>Pseudonocardia alaer sp. nov., a novel actinomycete isolated from reed forest soil.</title>
        <authorList>
            <person name="Wang L."/>
        </authorList>
    </citation>
    <scope>NUCLEOTIDE SEQUENCE [LARGE SCALE GENOMIC DNA]</scope>
    <source>
        <strain evidence="13 14">Y-16303</strain>
    </source>
</reference>
<keyword evidence="4 11" id="KW-0812">Transmembrane</keyword>
<name>A0ABS9TD10_9PSEU</name>
<dbReference type="InterPro" id="IPR038318">
    <property type="entry name" value="KdpD_sf"/>
</dbReference>
<keyword evidence="5" id="KW-0547">Nucleotide-binding</keyword>
<keyword evidence="3" id="KW-0808">Transferase</keyword>
<dbReference type="Gene3D" id="1.20.120.620">
    <property type="entry name" value="Backbone structure of the membrane domain of e. Coli histidine kinase receptor kdpd"/>
    <property type="match status" value="1"/>
</dbReference>